<keyword evidence="3" id="KW-1185">Reference proteome</keyword>
<name>A0A0A3I4V8_9BACL</name>
<dbReference type="AlphaFoldDB" id="A0A0A3I4V8"/>
<protein>
    <submittedName>
        <fullName evidence="2">Membrane protein</fullName>
    </submittedName>
</protein>
<keyword evidence="1" id="KW-0812">Transmembrane</keyword>
<evidence type="ECO:0000313" key="3">
    <source>
        <dbReference type="Proteomes" id="UP000030416"/>
    </source>
</evidence>
<keyword evidence="1" id="KW-1133">Transmembrane helix</keyword>
<proteinExistence type="predicted"/>
<accession>A0A0A3I4V8</accession>
<dbReference type="EMBL" id="JPVN01000011">
    <property type="protein sequence ID" value="KGR78560.1"/>
    <property type="molecule type" value="Genomic_DNA"/>
</dbReference>
<dbReference type="Proteomes" id="UP000030416">
    <property type="component" value="Unassembled WGS sequence"/>
</dbReference>
<gene>
    <name evidence="2" type="ORF">CD29_10970</name>
</gene>
<dbReference type="Pfam" id="PF14141">
    <property type="entry name" value="YqzM"/>
    <property type="match status" value="1"/>
</dbReference>
<feature type="transmembrane region" description="Helical" evidence="1">
    <location>
        <begin position="26"/>
        <end position="52"/>
    </location>
</feature>
<dbReference type="InterPro" id="IPR025416">
    <property type="entry name" value="YqzM"/>
</dbReference>
<comment type="caution">
    <text evidence="2">The sequence shown here is derived from an EMBL/GenBank/DDBJ whole genome shotgun (WGS) entry which is preliminary data.</text>
</comment>
<sequence>MAHNTENFVTHNPFEGDNGAMQGNQVIPAGVGFVVSFVFFALMFTIATIIAAV</sequence>
<organism evidence="2 3">
    <name type="scientific">Ureibacillus manganicus DSM 26584</name>
    <dbReference type="NCBI Taxonomy" id="1384049"/>
    <lineage>
        <taxon>Bacteria</taxon>
        <taxon>Bacillati</taxon>
        <taxon>Bacillota</taxon>
        <taxon>Bacilli</taxon>
        <taxon>Bacillales</taxon>
        <taxon>Caryophanaceae</taxon>
        <taxon>Ureibacillus</taxon>
    </lineage>
</organism>
<evidence type="ECO:0000256" key="1">
    <source>
        <dbReference type="SAM" id="Phobius"/>
    </source>
</evidence>
<evidence type="ECO:0000313" key="2">
    <source>
        <dbReference type="EMBL" id="KGR78560.1"/>
    </source>
</evidence>
<dbReference type="RefSeq" id="WP_036186313.1">
    <property type="nucleotide sequence ID" value="NZ_AVDA01000011.1"/>
</dbReference>
<reference evidence="2 3" key="1">
    <citation type="submission" date="2014-02" db="EMBL/GenBank/DDBJ databases">
        <title>Draft genome sequence of Lysinibacillus manganicus DSM 26584T.</title>
        <authorList>
            <person name="Zhang F."/>
            <person name="Wang G."/>
            <person name="Zhang L."/>
        </authorList>
    </citation>
    <scope>NUCLEOTIDE SEQUENCE [LARGE SCALE GENOMIC DNA]</scope>
    <source>
        <strain evidence="2 3">DSM 26584</strain>
    </source>
</reference>
<keyword evidence="1" id="KW-0472">Membrane</keyword>